<evidence type="ECO:0000256" key="2">
    <source>
        <dbReference type="SAM" id="SignalP"/>
    </source>
</evidence>
<reference evidence="4" key="1">
    <citation type="journal article" date="2015" name="Nat. Genet.">
        <title>The genome and transcriptome of the zoonotic hookworm Ancylostoma ceylanicum identify infection-specific gene families.</title>
        <authorList>
            <person name="Schwarz E.M."/>
            <person name="Hu Y."/>
            <person name="Antoshechkin I."/>
            <person name="Miller M.M."/>
            <person name="Sternberg P.W."/>
            <person name="Aroian R.V."/>
        </authorList>
    </citation>
    <scope>NUCLEOTIDE SEQUENCE</scope>
    <source>
        <strain evidence="4">HY135</strain>
    </source>
</reference>
<feature type="region of interest" description="Disordered" evidence="1">
    <location>
        <begin position="101"/>
        <end position="127"/>
    </location>
</feature>
<feature type="compositionally biased region" description="Gly residues" evidence="1">
    <location>
        <begin position="104"/>
        <end position="117"/>
    </location>
</feature>
<feature type="compositionally biased region" description="Low complexity" evidence="1">
    <location>
        <begin position="118"/>
        <end position="127"/>
    </location>
</feature>
<keyword evidence="4" id="KW-1185">Reference proteome</keyword>
<organism evidence="3 4">
    <name type="scientific">Ancylostoma ceylanicum</name>
    <dbReference type="NCBI Taxonomy" id="53326"/>
    <lineage>
        <taxon>Eukaryota</taxon>
        <taxon>Metazoa</taxon>
        <taxon>Ecdysozoa</taxon>
        <taxon>Nematoda</taxon>
        <taxon>Chromadorea</taxon>
        <taxon>Rhabditida</taxon>
        <taxon>Rhabditina</taxon>
        <taxon>Rhabditomorpha</taxon>
        <taxon>Strongyloidea</taxon>
        <taxon>Ancylostomatidae</taxon>
        <taxon>Ancylostomatinae</taxon>
        <taxon>Ancylostoma</taxon>
    </lineage>
</organism>
<gene>
    <name evidence="3" type="primary">Acey_s0129.g1498</name>
    <name evidence="3" type="ORF">Y032_0129g1498</name>
</gene>
<name>A0A016T7R6_9BILA</name>
<proteinExistence type="predicted"/>
<dbReference type="Proteomes" id="UP000024635">
    <property type="component" value="Unassembled WGS sequence"/>
</dbReference>
<sequence length="127" mass="12708">MSVSPLLLFVLFAYSCCQSNPGPGAPGPRNNWGGLGLQNGPPVPVTGQTSGGAGNNPWQSSNIPGPSNNWGGPGQVCKSVVRCQLQVEIVGAVHLGIKADTLLTGGGDTGTRTGGTPGTETTGIQLV</sequence>
<comment type="caution">
    <text evidence="3">The sequence shown here is derived from an EMBL/GenBank/DDBJ whole genome shotgun (WGS) entry which is preliminary data.</text>
</comment>
<feature type="signal peptide" evidence="2">
    <location>
        <begin position="1"/>
        <end position="19"/>
    </location>
</feature>
<keyword evidence="2" id="KW-0732">Signal</keyword>
<dbReference type="EMBL" id="JARK01001465">
    <property type="protein sequence ID" value="EYB98681.1"/>
    <property type="molecule type" value="Genomic_DNA"/>
</dbReference>
<evidence type="ECO:0000313" key="3">
    <source>
        <dbReference type="EMBL" id="EYB98681.1"/>
    </source>
</evidence>
<feature type="chain" id="PRO_5001487165" evidence="2">
    <location>
        <begin position="20"/>
        <end position="127"/>
    </location>
</feature>
<feature type="compositionally biased region" description="Polar residues" evidence="1">
    <location>
        <begin position="56"/>
        <end position="70"/>
    </location>
</feature>
<protein>
    <submittedName>
        <fullName evidence="3">Uncharacterized protein</fullName>
    </submittedName>
</protein>
<evidence type="ECO:0000256" key="1">
    <source>
        <dbReference type="SAM" id="MobiDB-lite"/>
    </source>
</evidence>
<feature type="region of interest" description="Disordered" evidence="1">
    <location>
        <begin position="25"/>
        <end position="71"/>
    </location>
</feature>
<evidence type="ECO:0000313" key="4">
    <source>
        <dbReference type="Proteomes" id="UP000024635"/>
    </source>
</evidence>
<dbReference type="AlphaFoldDB" id="A0A016T7R6"/>
<accession>A0A016T7R6</accession>